<accession>A0A9Q6ENP2</accession>
<sequence>MLVRIHVNQHNIRTNNQGAKLPVISVKLPDENIYGNRVDILDSEGRIIATVVYRPNQPLDCGAKVWIETRSKVRVRGRTVPEV</sequence>
<comment type="caution">
    <text evidence="1">The sequence shown here is derived from an EMBL/GenBank/DDBJ whole genome shotgun (WGS) entry which is preliminary data.</text>
</comment>
<dbReference type="GeneID" id="57092063"/>
<gene>
    <name evidence="1" type="ORF">VF08_01270</name>
</gene>
<dbReference type="RefSeq" id="WP_099065875.1">
    <property type="nucleotide sequence ID" value="NZ_LAHD01000002.1"/>
</dbReference>
<proteinExistence type="predicted"/>
<organism evidence="1 2">
    <name type="scientific">Nostoc linckia z8</name>
    <dbReference type="NCBI Taxonomy" id="1628746"/>
    <lineage>
        <taxon>Bacteria</taxon>
        <taxon>Bacillati</taxon>
        <taxon>Cyanobacteriota</taxon>
        <taxon>Cyanophyceae</taxon>
        <taxon>Nostocales</taxon>
        <taxon>Nostocaceae</taxon>
        <taxon>Nostoc</taxon>
    </lineage>
</organism>
<protein>
    <submittedName>
        <fullName evidence="1">Uncharacterized protein</fullName>
    </submittedName>
</protein>
<evidence type="ECO:0000313" key="2">
    <source>
        <dbReference type="Proteomes" id="UP000222310"/>
    </source>
</evidence>
<name>A0A9Q6ENP2_NOSLI</name>
<reference evidence="1 2" key="1">
    <citation type="submission" date="2015-02" db="EMBL/GenBank/DDBJ databases">
        <title>Nostoc linckia genome annotation.</title>
        <authorList>
            <person name="Zhou Z."/>
        </authorList>
    </citation>
    <scope>NUCLEOTIDE SEQUENCE [LARGE SCALE GENOMIC DNA]</scope>
    <source>
        <strain evidence="2">z8</strain>
    </source>
</reference>
<dbReference type="Proteomes" id="UP000222310">
    <property type="component" value="Unassembled WGS sequence"/>
</dbReference>
<dbReference type="AlphaFoldDB" id="A0A9Q6ENP2"/>
<evidence type="ECO:0000313" key="1">
    <source>
        <dbReference type="EMBL" id="PHK07258.1"/>
    </source>
</evidence>
<dbReference type="EMBL" id="LAHD01000002">
    <property type="protein sequence ID" value="PHK07258.1"/>
    <property type="molecule type" value="Genomic_DNA"/>
</dbReference>